<evidence type="ECO:0000256" key="1">
    <source>
        <dbReference type="ARBA" id="ARBA00001947"/>
    </source>
</evidence>
<dbReference type="RefSeq" id="WP_190107626.1">
    <property type="nucleotide sequence ID" value="NZ_BMVB01000001.1"/>
</dbReference>
<dbReference type="AlphaFoldDB" id="A0A918WDN9"/>
<gene>
    <name evidence="6" type="ORF">GCM10010507_01760</name>
</gene>
<dbReference type="PANTHER" id="PTHR35005:SF1">
    <property type="entry name" value="2-AMINO-5-FORMYLAMINO-6-RIBOSYLAMINOPYRIMIDIN-4(3H)-ONE 5'-MONOPHOSPHATE DEFORMYLASE"/>
    <property type="match status" value="1"/>
</dbReference>
<organism evidence="6 7">
    <name type="scientific">Streptomyces cinnamoneus</name>
    <name type="common">Streptoverticillium cinnamoneum</name>
    <dbReference type="NCBI Taxonomy" id="53446"/>
    <lineage>
        <taxon>Bacteria</taxon>
        <taxon>Bacillati</taxon>
        <taxon>Actinomycetota</taxon>
        <taxon>Actinomycetes</taxon>
        <taxon>Kitasatosporales</taxon>
        <taxon>Streptomycetaceae</taxon>
        <taxon>Streptomyces</taxon>
        <taxon>Streptomyces cinnamoneus group</taxon>
    </lineage>
</organism>
<comment type="caution">
    <text evidence="6">The sequence shown here is derived from an EMBL/GenBank/DDBJ whole genome shotgun (WGS) entry which is preliminary data.</text>
</comment>
<dbReference type="GO" id="GO:0046872">
    <property type="term" value="F:metal ion binding"/>
    <property type="evidence" value="ECO:0007669"/>
    <property type="project" value="UniProtKB-KW"/>
</dbReference>
<protein>
    <submittedName>
        <fullName evidence="6">Creatinine amidohydrolase</fullName>
    </submittedName>
</protein>
<comment type="cofactor">
    <cofactor evidence="1">
        <name>Zn(2+)</name>
        <dbReference type="ChEBI" id="CHEBI:29105"/>
    </cofactor>
</comment>
<dbReference type="EMBL" id="BMVB01000001">
    <property type="protein sequence ID" value="GHC33050.1"/>
    <property type="molecule type" value="Genomic_DNA"/>
</dbReference>
<name>A0A918WDN9_STRCJ</name>
<dbReference type="InterPro" id="IPR024087">
    <property type="entry name" value="Creatininase-like_sf"/>
</dbReference>
<comment type="similarity">
    <text evidence="5">Belongs to the creatininase superfamily.</text>
</comment>
<keyword evidence="4" id="KW-0862">Zinc</keyword>
<sequence length="236" mass="25473">MNLLPTATTTDVQEQDPRVAVLPVGSFEQHGAYLPLITDTAIASIIAREVGARYPVLVLPPITVSCSHEHGTWPGSVSISARTLYAVVDDIRSSLERSGIQKLVIINGHGGNYVLSNIVQEANVMEPRMTLFPLSSEWRRARESAGLVSDAHSDMHAGEIETSILLHAEPSLVRPGYETADHDGGERRFLLTLGMKGYTESGVIGYPSHATADKGKAVLASLIEDFVGHLRILGEL</sequence>
<dbReference type="SUPFAM" id="SSF102215">
    <property type="entry name" value="Creatininase"/>
    <property type="match status" value="1"/>
</dbReference>
<evidence type="ECO:0000313" key="6">
    <source>
        <dbReference type="EMBL" id="GHC33050.1"/>
    </source>
</evidence>
<reference evidence="6" key="1">
    <citation type="journal article" date="2014" name="Int. J. Syst. Evol. Microbiol.">
        <title>Complete genome sequence of Corynebacterium casei LMG S-19264T (=DSM 44701T), isolated from a smear-ripened cheese.</title>
        <authorList>
            <consortium name="US DOE Joint Genome Institute (JGI-PGF)"/>
            <person name="Walter F."/>
            <person name="Albersmeier A."/>
            <person name="Kalinowski J."/>
            <person name="Ruckert C."/>
        </authorList>
    </citation>
    <scope>NUCLEOTIDE SEQUENCE</scope>
    <source>
        <strain evidence="6">JCM 4633</strain>
    </source>
</reference>
<dbReference type="GO" id="GO:0016811">
    <property type="term" value="F:hydrolase activity, acting on carbon-nitrogen (but not peptide) bonds, in linear amides"/>
    <property type="evidence" value="ECO:0007669"/>
    <property type="project" value="TreeGrafter"/>
</dbReference>
<evidence type="ECO:0000256" key="4">
    <source>
        <dbReference type="ARBA" id="ARBA00022833"/>
    </source>
</evidence>
<evidence type="ECO:0000256" key="2">
    <source>
        <dbReference type="ARBA" id="ARBA00022723"/>
    </source>
</evidence>
<dbReference type="PANTHER" id="PTHR35005">
    <property type="entry name" value="3-DEHYDRO-SCYLLO-INOSOSE HYDROLASE"/>
    <property type="match status" value="1"/>
</dbReference>
<reference evidence="6" key="2">
    <citation type="submission" date="2020-09" db="EMBL/GenBank/DDBJ databases">
        <authorList>
            <person name="Sun Q."/>
            <person name="Ohkuma M."/>
        </authorList>
    </citation>
    <scope>NUCLEOTIDE SEQUENCE</scope>
    <source>
        <strain evidence="6">JCM 4633</strain>
    </source>
</reference>
<evidence type="ECO:0000256" key="5">
    <source>
        <dbReference type="ARBA" id="ARBA00024029"/>
    </source>
</evidence>
<accession>A0A918WDN9</accession>
<dbReference type="Proteomes" id="UP000646244">
    <property type="component" value="Unassembled WGS sequence"/>
</dbReference>
<dbReference type="Gene3D" id="3.40.50.10310">
    <property type="entry name" value="Creatininase"/>
    <property type="match status" value="1"/>
</dbReference>
<evidence type="ECO:0000256" key="3">
    <source>
        <dbReference type="ARBA" id="ARBA00022801"/>
    </source>
</evidence>
<proteinExistence type="inferred from homology"/>
<dbReference type="GO" id="GO:0009231">
    <property type="term" value="P:riboflavin biosynthetic process"/>
    <property type="evidence" value="ECO:0007669"/>
    <property type="project" value="TreeGrafter"/>
</dbReference>
<dbReference type="Pfam" id="PF02633">
    <property type="entry name" value="Creatininase"/>
    <property type="match status" value="1"/>
</dbReference>
<keyword evidence="3" id="KW-0378">Hydrolase</keyword>
<keyword evidence="2" id="KW-0479">Metal-binding</keyword>
<evidence type="ECO:0000313" key="7">
    <source>
        <dbReference type="Proteomes" id="UP000646244"/>
    </source>
</evidence>
<dbReference type="InterPro" id="IPR003785">
    <property type="entry name" value="Creatininase/forma_Hydrolase"/>
</dbReference>